<dbReference type="EMBL" id="BAABBP010000012">
    <property type="protein sequence ID" value="GAA3993734.1"/>
    <property type="molecule type" value="Genomic_DNA"/>
</dbReference>
<feature type="domain" description="SsuA/THI5-like" evidence="2">
    <location>
        <begin position="50"/>
        <end position="268"/>
    </location>
</feature>
<feature type="chain" id="PRO_5046657223" description="SsuA/THI5-like domain-containing protein" evidence="1">
    <location>
        <begin position="30"/>
        <end position="345"/>
    </location>
</feature>
<protein>
    <recommendedName>
        <fullName evidence="2">SsuA/THI5-like domain-containing protein</fullName>
    </recommendedName>
</protein>
<evidence type="ECO:0000256" key="1">
    <source>
        <dbReference type="SAM" id="SignalP"/>
    </source>
</evidence>
<evidence type="ECO:0000259" key="2">
    <source>
        <dbReference type="Pfam" id="PF09084"/>
    </source>
</evidence>
<dbReference type="RefSeq" id="WP_103043858.1">
    <property type="nucleotide sequence ID" value="NZ_BAABBP010000012.1"/>
</dbReference>
<sequence length="345" mass="36257">MTTPSPLARLLPALALAAGAALLPAPALAADAPPVVRFQDYPGHGNLLIRVARSKGWCQAAGITCELKPIPQAPLGVQALIGNSIDVAQTPIEVLASAVLRGAKLRAVAGSAVTNIFQIDAAAGLALAHEGEGYPALMQDFKGKKIGVVARGSASESFFAWLMQQAGHQADDVTYVAVGAPNTAFAALRQGQVDAISSFEPAGTMCEVSRACRVVYRGATAEKPALLRSMYGAGVALVMRAQQIAEQPQIAKAVVKISQQAADFVNDRANEAEVLKISAQYFPYDMPQGDAIAKRALELGIDSNAYKAMVRRSAVQSTLTYLQQTKQLPGAPKVEDLVWDGAPQE</sequence>
<organism evidence="3 4">
    <name type="scientific">Comamonas faecalis</name>
    <dbReference type="NCBI Taxonomy" id="1387849"/>
    <lineage>
        <taxon>Bacteria</taxon>
        <taxon>Pseudomonadati</taxon>
        <taxon>Pseudomonadota</taxon>
        <taxon>Betaproteobacteria</taxon>
        <taxon>Burkholderiales</taxon>
        <taxon>Comamonadaceae</taxon>
        <taxon>Comamonas</taxon>
    </lineage>
</organism>
<dbReference type="InterPro" id="IPR015168">
    <property type="entry name" value="SsuA/THI5"/>
</dbReference>
<dbReference type="Proteomes" id="UP001501627">
    <property type="component" value="Unassembled WGS sequence"/>
</dbReference>
<comment type="caution">
    <text evidence="3">The sequence shown here is derived from an EMBL/GenBank/DDBJ whole genome shotgun (WGS) entry which is preliminary data.</text>
</comment>
<feature type="signal peptide" evidence="1">
    <location>
        <begin position="1"/>
        <end position="29"/>
    </location>
</feature>
<proteinExistence type="predicted"/>
<evidence type="ECO:0000313" key="3">
    <source>
        <dbReference type="EMBL" id="GAA3993734.1"/>
    </source>
</evidence>
<dbReference type="Gene3D" id="3.40.190.10">
    <property type="entry name" value="Periplasmic binding protein-like II"/>
    <property type="match status" value="2"/>
</dbReference>
<reference evidence="4" key="1">
    <citation type="journal article" date="2019" name="Int. J. Syst. Evol. Microbiol.">
        <title>The Global Catalogue of Microorganisms (GCM) 10K type strain sequencing project: providing services to taxonomists for standard genome sequencing and annotation.</title>
        <authorList>
            <consortium name="The Broad Institute Genomics Platform"/>
            <consortium name="The Broad Institute Genome Sequencing Center for Infectious Disease"/>
            <person name="Wu L."/>
            <person name="Ma J."/>
        </authorList>
    </citation>
    <scope>NUCLEOTIDE SEQUENCE [LARGE SCALE GENOMIC DNA]</scope>
    <source>
        <strain evidence="4">JCM 17561</strain>
    </source>
</reference>
<keyword evidence="1" id="KW-0732">Signal</keyword>
<dbReference type="SUPFAM" id="SSF53850">
    <property type="entry name" value="Periplasmic binding protein-like II"/>
    <property type="match status" value="1"/>
</dbReference>
<gene>
    <name evidence="3" type="ORF">GCM10022279_16520</name>
</gene>
<keyword evidence="4" id="KW-1185">Reference proteome</keyword>
<evidence type="ECO:0000313" key="4">
    <source>
        <dbReference type="Proteomes" id="UP001501627"/>
    </source>
</evidence>
<name>A0ABP7R7M8_9BURK</name>
<dbReference type="PANTHER" id="PTHR30024">
    <property type="entry name" value="ALIPHATIC SULFONATES-BINDING PROTEIN-RELATED"/>
    <property type="match status" value="1"/>
</dbReference>
<accession>A0ABP7R7M8</accession>
<dbReference type="Pfam" id="PF09084">
    <property type="entry name" value="NMT1"/>
    <property type="match status" value="1"/>
</dbReference>